<name>A0A097BVG6_9ROSI</name>
<sequence>QSAIVPTQTVLPCKLTNPSLLTRTLSFSSKGSSFGSFSTPKRPFSCRSQATPSDDASRPTKVQELFVYEINERDRESPAI</sequence>
<evidence type="ECO:0000313" key="2">
    <source>
        <dbReference type="EMBL" id="AIS72810.1"/>
    </source>
</evidence>
<dbReference type="PANTHER" id="PTHR31843:SF11">
    <property type="entry name" value="ALLENE OXIDE CYCLASE 4, CHLOROPLASTIC"/>
    <property type="match status" value="1"/>
</dbReference>
<dbReference type="PANTHER" id="PTHR31843">
    <property type="entry name" value="ALLENE OXIDE CYCLASE 4, CHLOROPLASTIC"/>
    <property type="match status" value="1"/>
</dbReference>
<dbReference type="EMBL" id="KF793911">
    <property type="protein sequence ID" value="AIS72810.1"/>
    <property type="molecule type" value="Genomic_DNA"/>
</dbReference>
<reference evidence="2" key="1">
    <citation type="submission" date="2013-11" db="EMBL/GenBank/DDBJ databases">
        <title>Population genetics of a mangrove Rhizophora apiculata in IWP.</title>
        <authorList>
            <person name="Chen Y."/>
            <person name="Zhou R."/>
        </authorList>
    </citation>
    <scope>NUCLEOTIDE SEQUENCE</scope>
    <source>
        <strain evidence="2">SY1</strain>
    </source>
</reference>
<proteinExistence type="predicted"/>
<organism evidence="2">
    <name type="scientific">Rhizophora apiculata</name>
    <dbReference type="NCBI Taxonomy" id="106626"/>
    <lineage>
        <taxon>Eukaryota</taxon>
        <taxon>Viridiplantae</taxon>
        <taxon>Streptophyta</taxon>
        <taxon>Embryophyta</taxon>
        <taxon>Tracheophyta</taxon>
        <taxon>Spermatophyta</taxon>
        <taxon>Magnoliopsida</taxon>
        <taxon>eudicotyledons</taxon>
        <taxon>Gunneridae</taxon>
        <taxon>Pentapetalae</taxon>
        <taxon>rosids</taxon>
        <taxon>fabids</taxon>
        <taxon>Malpighiales</taxon>
        <taxon>Rhizophoraceae</taxon>
        <taxon>Rhizophora</taxon>
    </lineage>
</organism>
<feature type="non-terminal residue" evidence="2">
    <location>
        <position position="1"/>
    </location>
</feature>
<dbReference type="Gene3D" id="2.40.480.10">
    <property type="entry name" value="Allene oxide cyclase-like"/>
    <property type="match status" value="1"/>
</dbReference>
<accession>A0A097BVG6</accession>
<evidence type="ECO:0000256" key="1">
    <source>
        <dbReference type="SAM" id="MobiDB-lite"/>
    </source>
</evidence>
<dbReference type="InterPro" id="IPR009410">
    <property type="entry name" value="Allene_ox_cyc"/>
</dbReference>
<dbReference type="GO" id="GO:0016853">
    <property type="term" value="F:isomerase activity"/>
    <property type="evidence" value="ECO:0007669"/>
    <property type="project" value="InterPro"/>
</dbReference>
<feature type="non-terminal residue" evidence="2">
    <location>
        <position position="80"/>
    </location>
</feature>
<dbReference type="AlphaFoldDB" id="A0A097BVG6"/>
<feature type="compositionally biased region" description="Low complexity" evidence="1">
    <location>
        <begin position="29"/>
        <end position="38"/>
    </location>
</feature>
<protein>
    <submittedName>
        <fullName evidence="2">Mangrin</fullName>
    </submittedName>
</protein>
<dbReference type="InterPro" id="IPR044859">
    <property type="entry name" value="Allene_oxi_cyc_Dirigent"/>
</dbReference>
<feature type="region of interest" description="Disordered" evidence="1">
    <location>
        <begin position="29"/>
        <end position="59"/>
    </location>
</feature>